<accession>A0A914X4U5</accession>
<dbReference type="Proteomes" id="UP000887566">
    <property type="component" value="Unplaced"/>
</dbReference>
<sequence length="547" mass="61743">MRPYRYVTVYESGSRFYVVGSEASENKYAVLKIDRTEHRSLTLSDGGHLYSRSELTELLAMLTDASIAGPTSAQKPVDRKSKASPPGLTEKITKAYGLIGVVRFLEGYYMIFVTKATVVAHFGYHKIYKIEDVSMLYLPSGTNANADDQRYLKLFQSVDLTTNFYFSYSYDLSRTLQENSVGVKMDTIPAPEKKFVWNNYLLEPLKEKDVSERWMLRIVHGYVGQTTIELPAAKLSLTLIARRSSEFAGTRFLKRGANLKGSVANDVETEQIVWEVTSSPNVLVGKFTSFVQRRGSVPLIWSQDPANRPPVVMGKPPPIHFDIHEPFATTAACHFRDLRNKYGNPLVVINLVKRREKRRHESILHDQLVKAISYLNQFVAPNAAILYLSFDVARCNKLGSVMPKLEEIGYNAIVKQGWFQSFPALYCHTVRPSAILAEYKPNVSADGRFLLQRGLSRTNCVDCLDRTNVTQFVIGKVALGCQLYSMGFIDEPHLPLQSQTCRVFEELYEEHGDTLALQYAGSQLVHSIKTYKKTAAFQVSSLSFFVL</sequence>
<reference evidence="6" key="1">
    <citation type="submission" date="2022-11" db="UniProtKB">
        <authorList>
            <consortium name="WormBaseParasite"/>
        </authorList>
    </citation>
    <scope>IDENTIFICATION</scope>
</reference>
<keyword evidence="3" id="KW-0472">Membrane</keyword>
<dbReference type="WBParaSite" id="PSAMB.scaffold6418size9542.g28500.t1">
    <property type="protein sequence ID" value="PSAMB.scaffold6418size9542.g28500.t1"/>
    <property type="gene ID" value="PSAMB.scaffold6418size9542.g28500"/>
</dbReference>
<comment type="subcellular location">
    <subcellularLocation>
        <location evidence="1">Endomembrane system</location>
    </subcellularLocation>
</comment>
<organism evidence="5 6">
    <name type="scientific">Plectus sambesii</name>
    <dbReference type="NCBI Taxonomy" id="2011161"/>
    <lineage>
        <taxon>Eukaryota</taxon>
        <taxon>Metazoa</taxon>
        <taxon>Ecdysozoa</taxon>
        <taxon>Nematoda</taxon>
        <taxon>Chromadorea</taxon>
        <taxon>Plectida</taxon>
        <taxon>Plectina</taxon>
        <taxon>Plectoidea</taxon>
        <taxon>Plectidae</taxon>
        <taxon>Plectus</taxon>
    </lineage>
</organism>
<dbReference type="PROSITE" id="PS50275">
    <property type="entry name" value="SAC"/>
    <property type="match status" value="1"/>
</dbReference>
<dbReference type="PANTHER" id="PTHR45738">
    <property type="entry name" value="POLYPHOSPHOINOSITIDE PHOSPHATASE"/>
    <property type="match status" value="1"/>
</dbReference>
<evidence type="ECO:0000313" key="6">
    <source>
        <dbReference type="WBParaSite" id="PSAMB.scaffold6418size9542.g28500.t1"/>
    </source>
</evidence>
<evidence type="ECO:0000256" key="2">
    <source>
        <dbReference type="ARBA" id="ARBA00022801"/>
    </source>
</evidence>
<name>A0A914X4U5_9BILA</name>
<feature type="domain" description="SAC" evidence="4">
    <location>
        <begin position="155"/>
        <end position="521"/>
    </location>
</feature>
<keyword evidence="5" id="KW-1185">Reference proteome</keyword>
<dbReference type="AlphaFoldDB" id="A0A914X4U5"/>
<evidence type="ECO:0000256" key="3">
    <source>
        <dbReference type="ARBA" id="ARBA00023136"/>
    </source>
</evidence>
<dbReference type="GO" id="GO:0046856">
    <property type="term" value="P:phosphatidylinositol dephosphorylation"/>
    <property type="evidence" value="ECO:0007669"/>
    <property type="project" value="InterPro"/>
</dbReference>
<dbReference type="PANTHER" id="PTHR45738:SF5">
    <property type="entry name" value="POLYPHOSPHOINOSITIDE PHOSPHATASE"/>
    <property type="match status" value="1"/>
</dbReference>
<keyword evidence="2" id="KW-0378">Hydrolase</keyword>
<dbReference type="InterPro" id="IPR002013">
    <property type="entry name" value="SAC_dom"/>
</dbReference>
<dbReference type="Pfam" id="PF02383">
    <property type="entry name" value="Syja_N"/>
    <property type="match status" value="1"/>
</dbReference>
<dbReference type="InterPro" id="IPR043573">
    <property type="entry name" value="Fig4-like"/>
</dbReference>
<evidence type="ECO:0000313" key="5">
    <source>
        <dbReference type="Proteomes" id="UP000887566"/>
    </source>
</evidence>
<evidence type="ECO:0000259" key="4">
    <source>
        <dbReference type="PROSITE" id="PS50275"/>
    </source>
</evidence>
<proteinExistence type="predicted"/>
<protein>
    <submittedName>
        <fullName evidence="6">SAC domain-containing protein</fullName>
    </submittedName>
</protein>
<dbReference type="GO" id="GO:0043813">
    <property type="term" value="F:phosphatidylinositol-3,5-bisphosphate 5-phosphatase activity"/>
    <property type="evidence" value="ECO:0007669"/>
    <property type="project" value="InterPro"/>
</dbReference>
<dbReference type="GO" id="GO:0012505">
    <property type="term" value="C:endomembrane system"/>
    <property type="evidence" value="ECO:0007669"/>
    <property type="project" value="UniProtKB-SubCell"/>
</dbReference>
<evidence type="ECO:0000256" key="1">
    <source>
        <dbReference type="ARBA" id="ARBA00004308"/>
    </source>
</evidence>